<proteinExistence type="predicted"/>
<reference evidence="3" key="1">
    <citation type="submission" date="2018-05" db="EMBL/GenBank/DDBJ databases">
        <title>Draft genome of Mucuna pruriens seed.</title>
        <authorList>
            <person name="Nnadi N.E."/>
            <person name="Vos R."/>
            <person name="Hasami M.H."/>
            <person name="Devisetty U.K."/>
            <person name="Aguiy J.C."/>
        </authorList>
    </citation>
    <scope>NUCLEOTIDE SEQUENCE [LARGE SCALE GENOMIC DNA]</scope>
    <source>
        <strain evidence="3">JCA_2017</strain>
    </source>
</reference>
<dbReference type="InterPro" id="IPR053134">
    <property type="entry name" value="RNA-dir_DNA_polymerase"/>
</dbReference>
<dbReference type="PANTHER" id="PTHR24559">
    <property type="entry name" value="TRANSPOSON TY3-I GAG-POL POLYPROTEIN"/>
    <property type="match status" value="1"/>
</dbReference>
<protein>
    <submittedName>
        <fullName evidence="3">Retrovirus-related Pol polyprotein from transposon gypsy</fullName>
    </submittedName>
</protein>
<dbReference type="SUPFAM" id="SSF56672">
    <property type="entry name" value="DNA/RNA polymerases"/>
    <property type="match status" value="2"/>
</dbReference>
<sequence>MRLMSCVLRSPIGIFVVVYFDDILVYSTYFDDHVVHVMPFGLTNALSTFMRLMNHVLRSLIGICVVVYFDDILLYSSCIDDCVVHVRSVLMLFQKEFLYVNFENCRFCTNELANTQFVSDVRSFHGLASFYRCFVKDFSTIAAPLNGIFKNNVRFKWEESQERVFQALKDKVMGSPVSPCIRTKRVIIRVPKIRPICLICHIKRKERRHEEEEPRRGRRYEEEPQRVRRYEEDPRRAPLDTLKCKIPPFIGDEDMESYLEWEIMVDQVLNGTNTLEKSKMGSKSVEEYFKEIKVALMRSNVLEFNKATMARFLHVSTKEASSHREPTPIDLAARKVRRKKQNDLERTRVQIRGVS</sequence>
<dbReference type="InterPro" id="IPR000477">
    <property type="entry name" value="RT_dom"/>
</dbReference>
<accession>A0A371GY80</accession>
<name>A0A371GY80_MUCPR</name>
<evidence type="ECO:0000256" key="1">
    <source>
        <dbReference type="SAM" id="MobiDB-lite"/>
    </source>
</evidence>
<comment type="caution">
    <text evidence="3">The sequence shown here is derived from an EMBL/GenBank/DDBJ whole genome shotgun (WGS) entry which is preliminary data.</text>
</comment>
<dbReference type="Pfam" id="PF00078">
    <property type="entry name" value="RVT_1"/>
    <property type="match status" value="1"/>
</dbReference>
<keyword evidence="4" id="KW-1185">Reference proteome</keyword>
<evidence type="ECO:0000259" key="2">
    <source>
        <dbReference type="Pfam" id="PF00078"/>
    </source>
</evidence>
<dbReference type="Gene3D" id="3.30.70.270">
    <property type="match status" value="3"/>
</dbReference>
<gene>
    <name evidence="3" type="primary">pol</name>
    <name evidence="3" type="ORF">CR513_21979</name>
</gene>
<dbReference type="InterPro" id="IPR043128">
    <property type="entry name" value="Rev_trsase/Diguanyl_cyclase"/>
</dbReference>
<evidence type="ECO:0000313" key="4">
    <source>
        <dbReference type="Proteomes" id="UP000257109"/>
    </source>
</evidence>
<feature type="region of interest" description="Disordered" evidence="1">
    <location>
        <begin position="210"/>
        <end position="233"/>
    </location>
</feature>
<dbReference type="OrthoDB" id="1833471at2759"/>
<dbReference type="PANTHER" id="PTHR24559:SF437">
    <property type="entry name" value="RNA-DIRECTED DNA POLYMERASE HOMOLOG"/>
    <property type="match status" value="1"/>
</dbReference>
<feature type="non-terminal residue" evidence="3">
    <location>
        <position position="1"/>
    </location>
</feature>
<organism evidence="3 4">
    <name type="scientific">Mucuna pruriens</name>
    <name type="common">Velvet bean</name>
    <name type="synonym">Dolichos pruriens</name>
    <dbReference type="NCBI Taxonomy" id="157652"/>
    <lineage>
        <taxon>Eukaryota</taxon>
        <taxon>Viridiplantae</taxon>
        <taxon>Streptophyta</taxon>
        <taxon>Embryophyta</taxon>
        <taxon>Tracheophyta</taxon>
        <taxon>Spermatophyta</taxon>
        <taxon>Magnoliopsida</taxon>
        <taxon>eudicotyledons</taxon>
        <taxon>Gunneridae</taxon>
        <taxon>Pentapetalae</taxon>
        <taxon>rosids</taxon>
        <taxon>fabids</taxon>
        <taxon>Fabales</taxon>
        <taxon>Fabaceae</taxon>
        <taxon>Papilionoideae</taxon>
        <taxon>50 kb inversion clade</taxon>
        <taxon>NPAAA clade</taxon>
        <taxon>indigoferoid/millettioid clade</taxon>
        <taxon>Phaseoleae</taxon>
        <taxon>Mucuna</taxon>
    </lineage>
</organism>
<dbReference type="Proteomes" id="UP000257109">
    <property type="component" value="Unassembled WGS sequence"/>
</dbReference>
<dbReference type="AlphaFoldDB" id="A0A371GY80"/>
<evidence type="ECO:0000313" key="3">
    <source>
        <dbReference type="EMBL" id="RDX95485.1"/>
    </source>
</evidence>
<feature type="domain" description="Reverse transcriptase" evidence="2">
    <location>
        <begin position="36"/>
        <end position="109"/>
    </location>
</feature>
<dbReference type="InterPro" id="IPR043502">
    <property type="entry name" value="DNA/RNA_pol_sf"/>
</dbReference>
<dbReference type="EMBL" id="QJKJ01004115">
    <property type="protein sequence ID" value="RDX95485.1"/>
    <property type="molecule type" value="Genomic_DNA"/>
</dbReference>